<dbReference type="InterPro" id="IPR029060">
    <property type="entry name" value="PIN-like_dom_sf"/>
</dbReference>
<name>A0A8E2JBM8_9PEZI</name>
<dbReference type="Pfam" id="PF00867">
    <property type="entry name" value="XPG_I"/>
    <property type="match status" value="1"/>
</dbReference>
<dbReference type="PANTHER" id="PTHR11081:SF75">
    <property type="entry name" value="ENDONUCLEASE, PUTATIVE (AFU_ORTHOLOGUE AFUA_3G13260)-RELATED"/>
    <property type="match status" value="1"/>
</dbReference>
<feature type="region of interest" description="Disordered" evidence="3">
    <location>
        <begin position="480"/>
        <end position="505"/>
    </location>
</feature>
<dbReference type="Proteomes" id="UP000250266">
    <property type="component" value="Unassembled WGS sequence"/>
</dbReference>
<dbReference type="Pfam" id="PF00752">
    <property type="entry name" value="XPG_N"/>
    <property type="match status" value="1"/>
</dbReference>
<evidence type="ECO:0008006" key="8">
    <source>
        <dbReference type="Google" id="ProtNLM"/>
    </source>
</evidence>
<dbReference type="InterPro" id="IPR041177">
    <property type="entry name" value="GEN1_C"/>
</dbReference>
<protein>
    <recommendedName>
        <fullName evidence="8">Flap structure-specific endonuclease</fullName>
    </recommendedName>
</protein>
<dbReference type="EMBL" id="KV745192">
    <property type="protein sequence ID" value="OCK76655.1"/>
    <property type="molecule type" value="Genomic_DNA"/>
</dbReference>
<feature type="domain" description="XPG N-terminal" evidence="5">
    <location>
        <begin position="1"/>
        <end position="98"/>
    </location>
</feature>
<dbReference type="GO" id="GO:0008821">
    <property type="term" value="F:crossover junction DNA endonuclease activity"/>
    <property type="evidence" value="ECO:0007669"/>
    <property type="project" value="InterPro"/>
</dbReference>
<feature type="region of interest" description="Disordered" evidence="3">
    <location>
        <begin position="850"/>
        <end position="900"/>
    </location>
</feature>
<organism evidence="6 7">
    <name type="scientific">Lepidopterella palustris CBS 459.81</name>
    <dbReference type="NCBI Taxonomy" id="1314670"/>
    <lineage>
        <taxon>Eukaryota</taxon>
        <taxon>Fungi</taxon>
        <taxon>Dikarya</taxon>
        <taxon>Ascomycota</taxon>
        <taxon>Pezizomycotina</taxon>
        <taxon>Dothideomycetes</taxon>
        <taxon>Pleosporomycetidae</taxon>
        <taxon>Mytilinidiales</taxon>
        <taxon>Argynnaceae</taxon>
        <taxon>Lepidopterella</taxon>
    </lineage>
</organism>
<feature type="region of interest" description="Disordered" evidence="3">
    <location>
        <begin position="397"/>
        <end position="437"/>
    </location>
</feature>
<feature type="compositionally biased region" description="Basic residues" evidence="3">
    <location>
        <begin position="878"/>
        <end position="887"/>
    </location>
</feature>
<dbReference type="InterPro" id="IPR006085">
    <property type="entry name" value="XPG_DNA_repair_N"/>
</dbReference>
<dbReference type="SMART" id="SM00485">
    <property type="entry name" value="XPGN"/>
    <property type="match status" value="1"/>
</dbReference>
<dbReference type="Gene3D" id="1.10.150.20">
    <property type="entry name" value="5' to 3' exonuclease, C-terminal subdomain"/>
    <property type="match status" value="1"/>
</dbReference>
<dbReference type="SMART" id="SM00484">
    <property type="entry name" value="XPGI"/>
    <property type="match status" value="1"/>
</dbReference>
<dbReference type="OrthoDB" id="2959108at2759"/>
<reference evidence="6 7" key="1">
    <citation type="journal article" date="2016" name="Nat. Commun.">
        <title>Ectomycorrhizal ecology is imprinted in the genome of the dominant symbiotic fungus Cenococcum geophilum.</title>
        <authorList>
            <consortium name="DOE Joint Genome Institute"/>
            <person name="Peter M."/>
            <person name="Kohler A."/>
            <person name="Ohm R.A."/>
            <person name="Kuo A."/>
            <person name="Krutzmann J."/>
            <person name="Morin E."/>
            <person name="Arend M."/>
            <person name="Barry K.W."/>
            <person name="Binder M."/>
            <person name="Choi C."/>
            <person name="Clum A."/>
            <person name="Copeland A."/>
            <person name="Grisel N."/>
            <person name="Haridas S."/>
            <person name="Kipfer T."/>
            <person name="LaButti K."/>
            <person name="Lindquist E."/>
            <person name="Lipzen A."/>
            <person name="Maire R."/>
            <person name="Meier B."/>
            <person name="Mihaltcheva S."/>
            <person name="Molinier V."/>
            <person name="Murat C."/>
            <person name="Poggeler S."/>
            <person name="Quandt C.A."/>
            <person name="Sperisen C."/>
            <person name="Tritt A."/>
            <person name="Tisserant E."/>
            <person name="Crous P.W."/>
            <person name="Henrissat B."/>
            <person name="Nehls U."/>
            <person name="Egli S."/>
            <person name="Spatafora J.W."/>
            <person name="Grigoriev I.V."/>
            <person name="Martin F.M."/>
        </authorList>
    </citation>
    <scope>NUCLEOTIDE SEQUENCE [LARGE SCALE GENOMIC DNA]</scope>
    <source>
        <strain evidence="6 7">CBS 459.81</strain>
    </source>
</reference>
<dbReference type="PRINTS" id="PR00853">
    <property type="entry name" value="XPGRADSUPER"/>
</dbReference>
<proteinExistence type="predicted"/>
<dbReference type="CDD" id="cd09906">
    <property type="entry name" value="H3TH_YEN1"/>
    <property type="match status" value="1"/>
</dbReference>
<gene>
    <name evidence="6" type="ORF">K432DRAFT_445884</name>
</gene>
<feature type="compositionally biased region" description="Low complexity" evidence="3">
    <location>
        <begin position="638"/>
        <end position="652"/>
    </location>
</feature>
<dbReference type="Gene3D" id="3.40.50.1010">
    <property type="entry name" value="5'-nuclease"/>
    <property type="match status" value="2"/>
</dbReference>
<evidence type="ECO:0000256" key="1">
    <source>
        <dbReference type="ARBA" id="ARBA00022722"/>
    </source>
</evidence>
<dbReference type="FunFam" id="3.40.50.1010:FF:000051">
    <property type="entry name" value="Rad2-like endonuclease, putative (AFU_orthologue AFUA_3G13260)"/>
    <property type="match status" value="1"/>
</dbReference>
<dbReference type="GO" id="GO:0017108">
    <property type="term" value="F:5'-flap endonuclease activity"/>
    <property type="evidence" value="ECO:0007669"/>
    <property type="project" value="TreeGrafter"/>
</dbReference>
<dbReference type="CDD" id="cd09870">
    <property type="entry name" value="PIN_YEN1"/>
    <property type="match status" value="1"/>
</dbReference>
<dbReference type="FunFam" id="3.40.50.1010:FF:000037">
    <property type="entry name" value="Rad2-like endonuclease, putative (AFU_orthologue AFUA_3G13260)"/>
    <property type="match status" value="1"/>
</dbReference>
<feature type="compositionally biased region" description="Pro residues" evidence="3">
    <location>
        <begin position="814"/>
        <end position="826"/>
    </location>
</feature>
<evidence type="ECO:0000313" key="7">
    <source>
        <dbReference type="Proteomes" id="UP000250266"/>
    </source>
</evidence>
<dbReference type="InterPro" id="IPR037316">
    <property type="entry name" value="Yen1_H3TH"/>
</dbReference>
<dbReference type="Pfam" id="PF18380">
    <property type="entry name" value="GEN1_C"/>
    <property type="match status" value="1"/>
</dbReference>
<dbReference type="InterPro" id="IPR036279">
    <property type="entry name" value="5-3_exonuclease_C_sf"/>
</dbReference>
<dbReference type="AlphaFoldDB" id="A0A8E2JBM8"/>
<keyword evidence="7" id="KW-1185">Reference proteome</keyword>
<evidence type="ECO:0000259" key="5">
    <source>
        <dbReference type="SMART" id="SM00485"/>
    </source>
</evidence>
<evidence type="ECO:0000313" key="6">
    <source>
        <dbReference type="EMBL" id="OCK76655.1"/>
    </source>
</evidence>
<sequence length="967" mass="106242">MGIQGIYKEIGPGERIALSKLAAEKFEQTGRPLRIAIDISIWLFQIQSSKGGTNPALRTFYYRLLRLISLSIHPIFVFDGPNKPPFKRNKRTGHNVASIPEFLAKQLLKQFGFPMHLAPGEAEAECALLQREGIVDAVLSEDVDTLMFGSGITLRNWSPEAKASKNPTHVNLYDAAKTKSGQSGLDREGMILVALMSGGDYIPEGIPGCGPKTACEAARAGFGSDLCKIAKNDTKALQEWRERLAHELRTNESKYFKRRHAALVIPEDFPRTDILGYYTHPAISSNNGLDKLRRSLKWDQDLDFPGLREFTGDAFDWMKLSGAKKFIRNLAPALLVRHLRMRGDGSIPISDDPEVIQQEEAKLVKSIHGKRTHATTDNSTELRLAFIPIELVNIDLGQEEPDDEVPEDDSEEEMQLPLETGDSGEDVASAPKRGPSTYDPTKIEKVWILETFVRVGVPLKVQDWEEAFRNPKKLTMTKTANKTATKVSKAKKKNTTGGMPKGALDRFTKVTKPGVILSQATQKVKDTCNDPIEKSSMAVSRAIPPPSSFRMPPPLLESPNRHRQQDIISLRSSPTSRKANTTTVQPTVVNAPPLIAEDAPPTVTKRRRRTPLQRSHTLPADILSQQHSTTPPPSGFCEELSLLSSPELPSPSGLVKRAKTAVPVGRSSSTQRFPSRAPRHDSTPLPVSPLTFRFPQPPLYNWLTRSPSTTPTAARQANSSSTTDPNPDPLHIQSLPNSPEHRDLTHSPPPCAPAAAKQPAAFRPTRPATARAAMASISGNSNGNGSNRSTYFKDTSASFHSPSPVSPYHRKPIATPPADLPAPRCSPPTAEHLDLTVSSPAFALTHAIPSSHRIPSEHTNTNQPLPSKPPPSLPAPHTLRRSPRQHKSPPPALWKAQKTKNRAIALRESLEGSWKFIDEIDLTESPEQGMPNAGGLSGGFNGRRVEREWQRRVGMVSQIEEIDLTGD</sequence>
<dbReference type="InterPro" id="IPR006086">
    <property type="entry name" value="XPG-I_dom"/>
</dbReference>
<accession>A0A8E2JBM8</accession>
<feature type="compositionally biased region" description="Polar residues" evidence="3">
    <location>
        <begin position="788"/>
        <end position="803"/>
    </location>
</feature>
<dbReference type="GO" id="GO:0006281">
    <property type="term" value="P:DNA repair"/>
    <property type="evidence" value="ECO:0007669"/>
    <property type="project" value="UniProtKB-ARBA"/>
</dbReference>
<dbReference type="SUPFAM" id="SSF88723">
    <property type="entry name" value="PIN domain-like"/>
    <property type="match status" value="1"/>
</dbReference>
<keyword evidence="2" id="KW-0378">Hydrolase</keyword>
<feature type="compositionally biased region" description="Acidic residues" evidence="3">
    <location>
        <begin position="397"/>
        <end position="414"/>
    </location>
</feature>
<dbReference type="InterPro" id="IPR006084">
    <property type="entry name" value="XPG/Rad2"/>
</dbReference>
<evidence type="ECO:0000259" key="4">
    <source>
        <dbReference type="SMART" id="SM00484"/>
    </source>
</evidence>
<feature type="compositionally biased region" description="Polar residues" evidence="3">
    <location>
        <begin position="703"/>
        <end position="725"/>
    </location>
</feature>
<evidence type="ECO:0000256" key="3">
    <source>
        <dbReference type="SAM" id="MobiDB-lite"/>
    </source>
</evidence>
<feature type="domain" description="XPG-I" evidence="4">
    <location>
        <begin position="109"/>
        <end position="184"/>
    </location>
</feature>
<feature type="region of interest" description="Disordered" evidence="3">
    <location>
        <begin position="594"/>
        <end position="832"/>
    </location>
</feature>
<feature type="compositionally biased region" description="Low complexity" evidence="3">
    <location>
        <begin position="753"/>
        <end position="787"/>
    </location>
</feature>
<keyword evidence="1" id="KW-0540">Nuclease</keyword>
<dbReference type="SUPFAM" id="SSF47807">
    <property type="entry name" value="5' to 3' exonuclease, C-terminal subdomain"/>
    <property type="match status" value="1"/>
</dbReference>
<evidence type="ECO:0000256" key="2">
    <source>
        <dbReference type="ARBA" id="ARBA00022801"/>
    </source>
</evidence>
<dbReference type="PANTHER" id="PTHR11081">
    <property type="entry name" value="FLAP ENDONUCLEASE FAMILY MEMBER"/>
    <property type="match status" value="1"/>
</dbReference>